<protein>
    <recommendedName>
        <fullName evidence="6">DUF4111 domain-containing protein</fullName>
    </recommendedName>
</protein>
<dbReference type="Proteomes" id="UP000076623">
    <property type="component" value="Chromosome"/>
</dbReference>
<dbReference type="CDD" id="cd05403">
    <property type="entry name" value="NT_KNTase_like"/>
    <property type="match status" value="1"/>
</dbReference>
<gene>
    <name evidence="4" type="ORF">ABE65_012265</name>
</gene>
<dbReference type="InterPro" id="IPR025184">
    <property type="entry name" value="AadA_C"/>
</dbReference>
<dbReference type="KEGG" id="fpn:ABE65_012265"/>
<proteinExistence type="predicted"/>
<evidence type="ECO:0000313" key="4">
    <source>
        <dbReference type="EMBL" id="ANC77530.1"/>
    </source>
</evidence>
<dbReference type="GO" id="GO:0016779">
    <property type="term" value="F:nucleotidyltransferase activity"/>
    <property type="evidence" value="ECO:0007669"/>
    <property type="project" value="InterPro"/>
</dbReference>
<evidence type="ECO:0008006" key="6">
    <source>
        <dbReference type="Google" id="ProtNLM"/>
    </source>
</evidence>
<evidence type="ECO:0000259" key="2">
    <source>
        <dbReference type="Pfam" id="PF01909"/>
    </source>
</evidence>
<dbReference type="SUPFAM" id="SSF81301">
    <property type="entry name" value="Nucleotidyltransferase"/>
    <property type="match status" value="1"/>
</dbReference>
<dbReference type="Pfam" id="PF13427">
    <property type="entry name" value="AadA_C"/>
    <property type="match status" value="1"/>
</dbReference>
<dbReference type="AlphaFoldDB" id="A0A160INP7"/>
<dbReference type="EMBL" id="CP015378">
    <property type="protein sequence ID" value="ANC77530.1"/>
    <property type="molecule type" value="Genomic_DNA"/>
</dbReference>
<evidence type="ECO:0000259" key="3">
    <source>
        <dbReference type="Pfam" id="PF13427"/>
    </source>
</evidence>
<dbReference type="RefSeq" id="WP_066395286.1">
    <property type="nucleotide sequence ID" value="NZ_CP015378.1"/>
</dbReference>
<dbReference type="InterPro" id="IPR002934">
    <property type="entry name" value="Polymerase_NTP_transf_dom"/>
</dbReference>
<dbReference type="STRING" id="1221500.ABE65_012265"/>
<accession>A0A160INP7</accession>
<evidence type="ECO:0000313" key="5">
    <source>
        <dbReference type="Proteomes" id="UP000076623"/>
    </source>
</evidence>
<keyword evidence="5" id="KW-1185">Reference proteome</keyword>
<evidence type="ECO:0000256" key="1">
    <source>
        <dbReference type="ARBA" id="ARBA00022679"/>
    </source>
</evidence>
<keyword evidence="1" id="KW-0808">Transferase</keyword>
<name>A0A160INP7_9BACL</name>
<organism evidence="4 5">
    <name type="scientific">Fictibacillus phosphorivorans</name>
    <dbReference type="NCBI Taxonomy" id="1221500"/>
    <lineage>
        <taxon>Bacteria</taxon>
        <taxon>Bacillati</taxon>
        <taxon>Bacillota</taxon>
        <taxon>Bacilli</taxon>
        <taxon>Bacillales</taxon>
        <taxon>Fictibacillaceae</taxon>
        <taxon>Fictibacillus</taxon>
    </lineage>
</organism>
<sequence length="276" mass="32337">MIQTQTRNEPKRIPEDVKEVLNAYFEKIEKKLPNKLESLYLFGSVSIGAYQEGLSDIDFYAVTKEKITQSDVEVLKEIHHDMKKQYPKPSLDGMYLTREDLESENNGNSSCPYFNEGKLQTYRTFHRNWIDAYQLQTYGIVVKGLPIETYNLSVDWTELKSNLVENINGYWLNWVNNCERFPSLQYIGLYMCANMIEWGVLGVTRLYYSIREEDITSKEGAGEYALRTVPEAYHQIIQEALRIRSGNKFSRYGSTRKRRNDALSYMEYIIKECNNL</sequence>
<reference evidence="4 5" key="1">
    <citation type="submission" date="2016-04" db="EMBL/GenBank/DDBJ databases">
        <title>Complete genome sequence of Fictibacillus phosphorivorans G25-29, a strain toxic to nematodes.</title>
        <authorList>
            <person name="Zheng Z."/>
        </authorList>
    </citation>
    <scope>NUCLEOTIDE SEQUENCE [LARGE SCALE GENOMIC DNA]</scope>
    <source>
        <strain evidence="4 5">G25-29</strain>
    </source>
</reference>
<dbReference type="Gene3D" id="3.30.460.10">
    <property type="entry name" value="Beta Polymerase, domain 2"/>
    <property type="match status" value="1"/>
</dbReference>
<dbReference type="Pfam" id="PF01909">
    <property type="entry name" value="NTP_transf_2"/>
    <property type="match status" value="1"/>
</dbReference>
<dbReference type="InterPro" id="IPR043519">
    <property type="entry name" value="NT_sf"/>
</dbReference>
<feature type="domain" description="Adenylyltransferase AadA C-terminal" evidence="3">
    <location>
        <begin position="200"/>
        <end position="258"/>
    </location>
</feature>
<feature type="domain" description="Polymerase nucleotidyl transferase" evidence="2">
    <location>
        <begin position="28"/>
        <end position="69"/>
    </location>
</feature>